<comment type="caution">
    <text evidence="2">The sequence shown here is derived from an EMBL/GenBank/DDBJ whole genome shotgun (WGS) entry which is preliminary data.</text>
</comment>
<keyword evidence="1" id="KW-1133">Transmembrane helix</keyword>
<evidence type="ECO:0000313" key="3">
    <source>
        <dbReference type="Proteomes" id="UP001497623"/>
    </source>
</evidence>
<dbReference type="EMBL" id="CAXKWB010015412">
    <property type="protein sequence ID" value="CAL4113731.1"/>
    <property type="molecule type" value="Genomic_DNA"/>
</dbReference>
<reference evidence="2 3" key="1">
    <citation type="submission" date="2024-05" db="EMBL/GenBank/DDBJ databases">
        <authorList>
            <person name="Wallberg A."/>
        </authorList>
    </citation>
    <scope>NUCLEOTIDE SEQUENCE [LARGE SCALE GENOMIC DNA]</scope>
</reference>
<accession>A0AAV2R399</accession>
<evidence type="ECO:0000313" key="2">
    <source>
        <dbReference type="EMBL" id="CAL4113731.1"/>
    </source>
</evidence>
<protein>
    <submittedName>
        <fullName evidence="2">Uncharacterized protein</fullName>
    </submittedName>
</protein>
<gene>
    <name evidence="2" type="ORF">MNOR_LOCUS20182</name>
</gene>
<dbReference type="AlphaFoldDB" id="A0AAV2R399"/>
<evidence type="ECO:0000256" key="1">
    <source>
        <dbReference type="SAM" id="Phobius"/>
    </source>
</evidence>
<keyword evidence="1" id="KW-0812">Transmembrane</keyword>
<feature type="transmembrane region" description="Helical" evidence="1">
    <location>
        <begin position="50"/>
        <end position="76"/>
    </location>
</feature>
<sequence>FNGSDPILAVDAVKNMSFITDMEMAVMLDQVVGLKAEEYLQSSQPSSSDYVYWIIGGSIAIVCLLVLCIWLGCFIYKRKNSDSEVLHSDSQTVTPRSQFTDNAFSGHVNLAYAQSRDEKV</sequence>
<keyword evidence="3" id="KW-1185">Reference proteome</keyword>
<name>A0AAV2R399_MEGNR</name>
<keyword evidence="1" id="KW-0472">Membrane</keyword>
<feature type="non-terminal residue" evidence="2">
    <location>
        <position position="120"/>
    </location>
</feature>
<feature type="non-terminal residue" evidence="2">
    <location>
        <position position="1"/>
    </location>
</feature>
<organism evidence="2 3">
    <name type="scientific">Meganyctiphanes norvegica</name>
    <name type="common">Northern krill</name>
    <name type="synonym">Thysanopoda norvegica</name>
    <dbReference type="NCBI Taxonomy" id="48144"/>
    <lineage>
        <taxon>Eukaryota</taxon>
        <taxon>Metazoa</taxon>
        <taxon>Ecdysozoa</taxon>
        <taxon>Arthropoda</taxon>
        <taxon>Crustacea</taxon>
        <taxon>Multicrustacea</taxon>
        <taxon>Malacostraca</taxon>
        <taxon>Eumalacostraca</taxon>
        <taxon>Eucarida</taxon>
        <taxon>Euphausiacea</taxon>
        <taxon>Euphausiidae</taxon>
        <taxon>Meganyctiphanes</taxon>
    </lineage>
</organism>
<proteinExistence type="predicted"/>
<dbReference type="Proteomes" id="UP001497623">
    <property type="component" value="Unassembled WGS sequence"/>
</dbReference>